<dbReference type="PROSITE" id="PS51155">
    <property type="entry name" value="CHIT_BIND_RR_2"/>
    <property type="match status" value="1"/>
</dbReference>
<dbReference type="Proteomes" id="UP001431783">
    <property type="component" value="Unassembled WGS sequence"/>
</dbReference>
<dbReference type="PROSITE" id="PS00233">
    <property type="entry name" value="CHIT_BIND_RR_1"/>
    <property type="match status" value="1"/>
</dbReference>
<dbReference type="PRINTS" id="PR00947">
    <property type="entry name" value="CUTICLE"/>
</dbReference>
<dbReference type="PANTHER" id="PTHR12236">
    <property type="entry name" value="STRUCTURAL CONTITUENT OF CUTICLE"/>
    <property type="match status" value="1"/>
</dbReference>
<dbReference type="InterPro" id="IPR051217">
    <property type="entry name" value="Insect_Cuticle_Struc_Prot"/>
</dbReference>
<sequence>MRILKEAVYYLPVLLTISCESRPITLQNYAPAHEYKNADYSFSYGVKDLHTGDVKSQWERRNGDVIKGQYSLLEPDGSTRTVDYTADDKNGFNAVVKYDQHFVHPTHIKQEATSHNHLQFNPSHETIHDNSLYKSKEEIQNVPKSHIEVQTVIQHERKVPKSYTEFKGETLGENYQNQHEAINHNNIQIHQGQVAFSQTQGGIGTKYTGSTGESVASLDSIHQEQPETINHNYIQSNTQPIFYNLYENLADLSKNSPVGNTVTFNTKNTEYSVNEGTSIHSDQQDSNKNLVETYIYVPKEIDLSEDAGKLAVQSETAIQNNKDIENYYSYINDQNVALAGEKLKHRNLLELKSKNLRQRIYNCHLMKLIQLMTNKLMISQYTQ</sequence>
<organism evidence="3 4">
    <name type="scientific">Henosepilachna vigintioctopunctata</name>
    <dbReference type="NCBI Taxonomy" id="420089"/>
    <lineage>
        <taxon>Eukaryota</taxon>
        <taxon>Metazoa</taxon>
        <taxon>Ecdysozoa</taxon>
        <taxon>Arthropoda</taxon>
        <taxon>Hexapoda</taxon>
        <taxon>Insecta</taxon>
        <taxon>Pterygota</taxon>
        <taxon>Neoptera</taxon>
        <taxon>Endopterygota</taxon>
        <taxon>Coleoptera</taxon>
        <taxon>Polyphaga</taxon>
        <taxon>Cucujiformia</taxon>
        <taxon>Coccinelloidea</taxon>
        <taxon>Coccinellidae</taxon>
        <taxon>Epilachninae</taxon>
        <taxon>Epilachnini</taxon>
        <taxon>Henosepilachna</taxon>
    </lineage>
</organism>
<dbReference type="InterPro" id="IPR000618">
    <property type="entry name" value="Insect_cuticle"/>
</dbReference>
<dbReference type="AlphaFoldDB" id="A0AAW1TIY4"/>
<dbReference type="Pfam" id="PF00379">
    <property type="entry name" value="Chitin_bind_4"/>
    <property type="match status" value="1"/>
</dbReference>
<dbReference type="PROSITE" id="PS51257">
    <property type="entry name" value="PROKAR_LIPOPROTEIN"/>
    <property type="match status" value="1"/>
</dbReference>
<keyword evidence="4" id="KW-1185">Reference proteome</keyword>
<gene>
    <name evidence="3" type="ORF">WA026_003428</name>
</gene>
<evidence type="ECO:0000256" key="1">
    <source>
        <dbReference type="ARBA" id="ARBA00022460"/>
    </source>
</evidence>
<name>A0AAW1TIY4_9CUCU</name>
<evidence type="ECO:0000256" key="2">
    <source>
        <dbReference type="PROSITE-ProRule" id="PRU00497"/>
    </source>
</evidence>
<proteinExistence type="predicted"/>
<accession>A0AAW1TIY4</accession>
<dbReference type="InterPro" id="IPR031311">
    <property type="entry name" value="CHIT_BIND_RR_consensus"/>
</dbReference>
<dbReference type="GO" id="GO:0042302">
    <property type="term" value="F:structural constituent of cuticle"/>
    <property type="evidence" value="ECO:0007669"/>
    <property type="project" value="UniProtKB-UniRule"/>
</dbReference>
<dbReference type="PANTHER" id="PTHR12236:SF81">
    <property type="entry name" value="CUTICLE PROTEIN 19-LIKE PROTEIN"/>
    <property type="match status" value="1"/>
</dbReference>
<keyword evidence="1 2" id="KW-0193">Cuticle</keyword>
<dbReference type="GO" id="GO:0005615">
    <property type="term" value="C:extracellular space"/>
    <property type="evidence" value="ECO:0007669"/>
    <property type="project" value="TreeGrafter"/>
</dbReference>
<evidence type="ECO:0000313" key="3">
    <source>
        <dbReference type="EMBL" id="KAK9869680.1"/>
    </source>
</evidence>
<reference evidence="3 4" key="1">
    <citation type="submission" date="2023-03" db="EMBL/GenBank/DDBJ databases">
        <title>Genome insight into feeding habits of ladybird beetles.</title>
        <authorList>
            <person name="Li H.-S."/>
            <person name="Huang Y.-H."/>
            <person name="Pang H."/>
        </authorList>
    </citation>
    <scope>NUCLEOTIDE SEQUENCE [LARGE SCALE GENOMIC DNA]</scope>
    <source>
        <strain evidence="3">SYSU_2023b</strain>
        <tissue evidence="3">Whole body</tissue>
    </source>
</reference>
<dbReference type="GO" id="GO:0031012">
    <property type="term" value="C:extracellular matrix"/>
    <property type="evidence" value="ECO:0007669"/>
    <property type="project" value="TreeGrafter"/>
</dbReference>
<protein>
    <submittedName>
        <fullName evidence="3">Uncharacterized protein</fullName>
    </submittedName>
</protein>
<comment type="caution">
    <text evidence="3">The sequence shown here is derived from an EMBL/GenBank/DDBJ whole genome shotgun (WGS) entry which is preliminary data.</text>
</comment>
<evidence type="ECO:0000313" key="4">
    <source>
        <dbReference type="Proteomes" id="UP001431783"/>
    </source>
</evidence>
<dbReference type="EMBL" id="JARQZJ010000001">
    <property type="protein sequence ID" value="KAK9869680.1"/>
    <property type="molecule type" value="Genomic_DNA"/>
</dbReference>